<name>A0A918XQJ5_9PROT</name>
<feature type="transmembrane region" description="Helical" evidence="1">
    <location>
        <begin position="115"/>
        <end position="133"/>
    </location>
</feature>
<keyword evidence="1" id="KW-1133">Transmembrane helix</keyword>
<evidence type="ECO:0000313" key="2">
    <source>
        <dbReference type="EMBL" id="GHD46344.1"/>
    </source>
</evidence>
<reference evidence="2" key="2">
    <citation type="submission" date="2020-09" db="EMBL/GenBank/DDBJ databases">
        <authorList>
            <person name="Sun Q."/>
            <person name="Kim S."/>
        </authorList>
    </citation>
    <scope>NUCLEOTIDE SEQUENCE</scope>
    <source>
        <strain evidence="2">KCTC 42651</strain>
    </source>
</reference>
<organism evidence="2 3">
    <name type="scientific">Thalassobaculum fulvum</name>
    <dbReference type="NCBI Taxonomy" id="1633335"/>
    <lineage>
        <taxon>Bacteria</taxon>
        <taxon>Pseudomonadati</taxon>
        <taxon>Pseudomonadota</taxon>
        <taxon>Alphaproteobacteria</taxon>
        <taxon>Rhodospirillales</taxon>
        <taxon>Thalassobaculaceae</taxon>
        <taxon>Thalassobaculum</taxon>
    </lineage>
</organism>
<dbReference type="RefSeq" id="WP_189988362.1">
    <property type="nucleotide sequence ID" value="NZ_BMZS01000003.1"/>
</dbReference>
<keyword evidence="3" id="KW-1185">Reference proteome</keyword>
<dbReference type="EMBL" id="BMZS01000003">
    <property type="protein sequence ID" value="GHD46344.1"/>
    <property type="molecule type" value="Genomic_DNA"/>
</dbReference>
<keyword evidence="1" id="KW-0812">Transmembrane</keyword>
<dbReference type="Proteomes" id="UP000630353">
    <property type="component" value="Unassembled WGS sequence"/>
</dbReference>
<comment type="caution">
    <text evidence="2">The sequence shown here is derived from an EMBL/GenBank/DDBJ whole genome shotgun (WGS) entry which is preliminary data.</text>
</comment>
<feature type="transmembrane region" description="Helical" evidence="1">
    <location>
        <begin position="36"/>
        <end position="55"/>
    </location>
</feature>
<feature type="transmembrane region" description="Helical" evidence="1">
    <location>
        <begin position="90"/>
        <end position="109"/>
    </location>
</feature>
<proteinExistence type="predicted"/>
<sequence>MLDWEGLFKRYVWDDRTTPYLVPVARLNRRQADSEILAYSLFMGVLFSVVALGAMSEMTPLGRSPVAGFYAFTVVCACLLLHYTKAVPAALYLGTAPLVGLGYVAVAGRNAGRDPIDSAIVAAILIVLAWYSLRLVNLARRYPNLPESDAAPPRRRLFK</sequence>
<keyword evidence="1" id="KW-0472">Membrane</keyword>
<reference evidence="2" key="1">
    <citation type="journal article" date="2014" name="Int. J. Syst. Evol. Microbiol.">
        <title>Complete genome sequence of Corynebacterium casei LMG S-19264T (=DSM 44701T), isolated from a smear-ripened cheese.</title>
        <authorList>
            <consortium name="US DOE Joint Genome Institute (JGI-PGF)"/>
            <person name="Walter F."/>
            <person name="Albersmeier A."/>
            <person name="Kalinowski J."/>
            <person name="Ruckert C."/>
        </authorList>
    </citation>
    <scope>NUCLEOTIDE SEQUENCE</scope>
    <source>
        <strain evidence="2">KCTC 42651</strain>
    </source>
</reference>
<protein>
    <submittedName>
        <fullName evidence="2">Uncharacterized protein</fullName>
    </submittedName>
</protein>
<dbReference type="AlphaFoldDB" id="A0A918XQJ5"/>
<evidence type="ECO:0000313" key="3">
    <source>
        <dbReference type="Proteomes" id="UP000630353"/>
    </source>
</evidence>
<feature type="transmembrane region" description="Helical" evidence="1">
    <location>
        <begin position="67"/>
        <end position="83"/>
    </location>
</feature>
<gene>
    <name evidence="2" type="ORF">GCM10017083_15360</name>
</gene>
<evidence type="ECO:0000256" key="1">
    <source>
        <dbReference type="SAM" id="Phobius"/>
    </source>
</evidence>
<accession>A0A918XQJ5</accession>